<dbReference type="PaxDb" id="3880-AES67960"/>
<reference evidence="2 4" key="1">
    <citation type="journal article" date="2011" name="Nature">
        <title>The Medicago genome provides insight into the evolution of rhizobial symbioses.</title>
        <authorList>
            <person name="Young N.D."/>
            <person name="Debelle F."/>
            <person name="Oldroyd G.E."/>
            <person name="Geurts R."/>
            <person name="Cannon S.B."/>
            <person name="Udvardi M.K."/>
            <person name="Benedito V.A."/>
            <person name="Mayer K.F."/>
            <person name="Gouzy J."/>
            <person name="Schoof H."/>
            <person name="Van de Peer Y."/>
            <person name="Proost S."/>
            <person name="Cook D.R."/>
            <person name="Meyers B.C."/>
            <person name="Spannagl M."/>
            <person name="Cheung F."/>
            <person name="De Mita S."/>
            <person name="Krishnakumar V."/>
            <person name="Gundlach H."/>
            <person name="Zhou S."/>
            <person name="Mudge J."/>
            <person name="Bharti A.K."/>
            <person name="Murray J.D."/>
            <person name="Naoumkina M.A."/>
            <person name="Rosen B."/>
            <person name="Silverstein K.A."/>
            <person name="Tang H."/>
            <person name="Rombauts S."/>
            <person name="Zhao P.X."/>
            <person name="Zhou P."/>
            <person name="Barbe V."/>
            <person name="Bardou P."/>
            <person name="Bechner M."/>
            <person name="Bellec A."/>
            <person name="Berger A."/>
            <person name="Berges H."/>
            <person name="Bidwell S."/>
            <person name="Bisseling T."/>
            <person name="Choisne N."/>
            <person name="Couloux A."/>
            <person name="Denny R."/>
            <person name="Deshpande S."/>
            <person name="Dai X."/>
            <person name="Doyle J.J."/>
            <person name="Dudez A.M."/>
            <person name="Farmer A.D."/>
            <person name="Fouteau S."/>
            <person name="Franken C."/>
            <person name="Gibelin C."/>
            <person name="Gish J."/>
            <person name="Goldstein S."/>
            <person name="Gonzalez A.J."/>
            <person name="Green P.J."/>
            <person name="Hallab A."/>
            <person name="Hartog M."/>
            <person name="Hua A."/>
            <person name="Humphray S.J."/>
            <person name="Jeong D.H."/>
            <person name="Jing Y."/>
            <person name="Jocker A."/>
            <person name="Kenton S.M."/>
            <person name="Kim D.J."/>
            <person name="Klee K."/>
            <person name="Lai H."/>
            <person name="Lang C."/>
            <person name="Lin S."/>
            <person name="Macmil S.L."/>
            <person name="Magdelenat G."/>
            <person name="Matthews L."/>
            <person name="McCorrison J."/>
            <person name="Monaghan E.L."/>
            <person name="Mun J.H."/>
            <person name="Najar F.Z."/>
            <person name="Nicholson C."/>
            <person name="Noirot C."/>
            <person name="O'Bleness M."/>
            <person name="Paule C.R."/>
            <person name="Poulain J."/>
            <person name="Prion F."/>
            <person name="Qin B."/>
            <person name="Qu C."/>
            <person name="Retzel E.F."/>
            <person name="Riddle C."/>
            <person name="Sallet E."/>
            <person name="Samain S."/>
            <person name="Samson N."/>
            <person name="Sanders I."/>
            <person name="Saurat O."/>
            <person name="Scarpelli C."/>
            <person name="Schiex T."/>
            <person name="Segurens B."/>
            <person name="Severin A.J."/>
            <person name="Sherrier D.J."/>
            <person name="Shi R."/>
            <person name="Sims S."/>
            <person name="Singer S.R."/>
            <person name="Sinharoy S."/>
            <person name="Sterck L."/>
            <person name="Viollet A."/>
            <person name="Wang B.B."/>
            <person name="Wang K."/>
            <person name="Wang M."/>
            <person name="Wang X."/>
            <person name="Warfsmann J."/>
            <person name="Weissenbach J."/>
            <person name="White D.D."/>
            <person name="White J.D."/>
            <person name="Wiley G.B."/>
            <person name="Wincker P."/>
            <person name="Xing Y."/>
            <person name="Yang L."/>
            <person name="Yao Z."/>
            <person name="Ying F."/>
            <person name="Zhai J."/>
            <person name="Zhou L."/>
            <person name="Zuber A."/>
            <person name="Denarie J."/>
            <person name="Dixon R.A."/>
            <person name="May G.D."/>
            <person name="Schwartz D.C."/>
            <person name="Rogers J."/>
            <person name="Quetier F."/>
            <person name="Town C.D."/>
            <person name="Roe B.A."/>
        </authorList>
    </citation>
    <scope>NUCLEOTIDE SEQUENCE [LARGE SCALE GENOMIC DNA]</scope>
    <source>
        <strain evidence="2">A17</strain>
        <strain evidence="3 4">cv. Jemalong A17</strain>
    </source>
</reference>
<proteinExistence type="predicted"/>
<reference evidence="3" key="3">
    <citation type="submission" date="2015-04" db="UniProtKB">
        <authorList>
            <consortium name="EnsemblPlants"/>
        </authorList>
    </citation>
    <scope>IDENTIFICATION</scope>
    <source>
        <strain evidence="3">cv. Jemalong A17</strain>
    </source>
</reference>
<organism evidence="2 4">
    <name type="scientific">Medicago truncatula</name>
    <name type="common">Barrel medic</name>
    <name type="synonym">Medicago tribuloides</name>
    <dbReference type="NCBI Taxonomy" id="3880"/>
    <lineage>
        <taxon>Eukaryota</taxon>
        <taxon>Viridiplantae</taxon>
        <taxon>Streptophyta</taxon>
        <taxon>Embryophyta</taxon>
        <taxon>Tracheophyta</taxon>
        <taxon>Spermatophyta</taxon>
        <taxon>Magnoliopsida</taxon>
        <taxon>eudicotyledons</taxon>
        <taxon>Gunneridae</taxon>
        <taxon>Pentapetalae</taxon>
        <taxon>rosids</taxon>
        <taxon>fabids</taxon>
        <taxon>Fabales</taxon>
        <taxon>Fabaceae</taxon>
        <taxon>Papilionoideae</taxon>
        <taxon>50 kb inversion clade</taxon>
        <taxon>NPAAA clade</taxon>
        <taxon>Hologalegina</taxon>
        <taxon>IRL clade</taxon>
        <taxon>Trifolieae</taxon>
        <taxon>Medicago</taxon>
    </lineage>
</organism>
<evidence type="ECO:0000313" key="2">
    <source>
        <dbReference type="EMBL" id="AES67960.1"/>
    </source>
</evidence>
<sequence length="65" mass="7310">MTIDPNTNIFSIPTNQTKKKLHPSKRQQSPKSTVSRPVNRLSGQARLLNRPMKGHKPDSGLQNFS</sequence>
<feature type="compositionally biased region" description="Polar residues" evidence="1">
    <location>
        <begin position="26"/>
        <end position="36"/>
    </location>
</feature>
<evidence type="ECO:0000313" key="3">
    <source>
        <dbReference type="EnsemblPlants" id="AES67960"/>
    </source>
</evidence>
<dbReference type="EnsemblPlants" id="AES67960">
    <property type="protein sequence ID" value="AES67960"/>
    <property type="gene ID" value="MTR_2g101440"/>
</dbReference>
<dbReference type="AlphaFoldDB" id="G7IUN6"/>
<dbReference type="Proteomes" id="UP000002051">
    <property type="component" value="Chromosome 2"/>
</dbReference>
<evidence type="ECO:0000313" key="4">
    <source>
        <dbReference type="Proteomes" id="UP000002051"/>
    </source>
</evidence>
<feature type="region of interest" description="Disordered" evidence="1">
    <location>
        <begin position="1"/>
        <end position="65"/>
    </location>
</feature>
<accession>G7IUN6</accession>
<reference evidence="2 4" key="2">
    <citation type="journal article" date="2014" name="BMC Genomics">
        <title>An improved genome release (version Mt4.0) for the model legume Medicago truncatula.</title>
        <authorList>
            <person name="Tang H."/>
            <person name="Krishnakumar V."/>
            <person name="Bidwell S."/>
            <person name="Rosen B."/>
            <person name="Chan A."/>
            <person name="Zhou S."/>
            <person name="Gentzbittel L."/>
            <person name="Childs K.L."/>
            <person name="Yandell M."/>
            <person name="Gundlach H."/>
            <person name="Mayer K.F."/>
            <person name="Schwartz D.C."/>
            <person name="Town C.D."/>
        </authorList>
    </citation>
    <scope>GENOME REANNOTATION</scope>
    <source>
        <strain evidence="3 4">cv. Jemalong A17</strain>
    </source>
</reference>
<feature type="compositionally biased region" description="Polar residues" evidence="1">
    <location>
        <begin position="1"/>
        <end position="16"/>
    </location>
</feature>
<keyword evidence="4" id="KW-1185">Reference proteome</keyword>
<gene>
    <name evidence="2" type="ordered locus">MTR_2g101440</name>
</gene>
<protein>
    <submittedName>
        <fullName evidence="2 3">Uncharacterized protein</fullName>
    </submittedName>
</protein>
<evidence type="ECO:0000256" key="1">
    <source>
        <dbReference type="SAM" id="MobiDB-lite"/>
    </source>
</evidence>
<dbReference type="EMBL" id="CM001218">
    <property type="protein sequence ID" value="AES67960.1"/>
    <property type="molecule type" value="Genomic_DNA"/>
</dbReference>
<name>G7IUN6_MEDTR</name>
<dbReference type="HOGENOM" id="CLU_2853045_0_0_1"/>